<evidence type="ECO:0000313" key="1">
    <source>
        <dbReference type="EMBL" id="KAK4029164.1"/>
    </source>
</evidence>
<dbReference type="Proteomes" id="UP001234178">
    <property type="component" value="Unassembled WGS sequence"/>
</dbReference>
<proteinExistence type="predicted"/>
<evidence type="ECO:0000313" key="2">
    <source>
        <dbReference type="Proteomes" id="UP001234178"/>
    </source>
</evidence>
<keyword evidence="2" id="KW-1185">Reference proteome</keyword>
<reference evidence="1 2" key="1">
    <citation type="journal article" date="2023" name="Nucleic Acids Res.">
        <title>The hologenome of Daphnia magna reveals possible DNA methylation and microbiome-mediated evolution of the host genome.</title>
        <authorList>
            <person name="Chaturvedi A."/>
            <person name="Li X."/>
            <person name="Dhandapani V."/>
            <person name="Marshall H."/>
            <person name="Kissane S."/>
            <person name="Cuenca-Cambronero M."/>
            <person name="Asole G."/>
            <person name="Calvet F."/>
            <person name="Ruiz-Romero M."/>
            <person name="Marangio P."/>
            <person name="Guigo R."/>
            <person name="Rago D."/>
            <person name="Mirbahai L."/>
            <person name="Eastwood N."/>
            <person name="Colbourne J.K."/>
            <person name="Zhou J."/>
            <person name="Mallon E."/>
            <person name="Orsini L."/>
        </authorList>
    </citation>
    <scope>NUCLEOTIDE SEQUENCE [LARGE SCALE GENOMIC DNA]</scope>
    <source>
        <strain evidence="1">LRV0_1</strain>
    </source>
</reference>
<protein>
    <submittedName>
        <fullName evidence="1">Uncharacterized protein</fullName>
    </submittedName>
</protein>
<accession>A0ABR0AVK5</accession>
<comment type="caution">
    <text evidence="1">The sequence shown here is derived from an EMBL/GenBank/DDBJ whole genome shotgun (WGS) entry which is preliminary data.</text>
</comment>
<sequence length="125" mass="14262">MLGNVAFPQYVVRSGYSVVLGSKHTLIKEKGADCAERAYANPAGNVGIYLVPLLHRFIYSMATVKEEAVKWEDQFIHGRLKPERSSTRRFYLFDHCQLRTCIRDSDIKCLCAEQTFVCVCVRLNV</sequence>
<name>A0ABR0AVK5_9CRUS</name>
<gene>
    <name evidence="1" type="ORF">OUZ56_022174</name>
</gene>
<dbReference type="EMBL" id="JAOYFB010000039">
    <property type="protein sequence ID" value="KAK4029164.1"/>
    <property type="molecule type" value="Genomic_DNA"/>
</dbReference>
<organism evidence="1 2">
    <name type="scientific">Daphnia magna</name>
    <dbReference type="NCBI Taxonomy" id="35525"/>
    <lineage>
        <taxon>Eukaryota</taxon>
        <taxon>Metazoa</taxon>
        <taxon>Ecdysozoa</taxon>
        <taxon>Arthropoda</taxon>
        <taxon>Crustacea</taxon>
        <taxon>Branchiopoda</taxon>
        <taxon>Diplostraca</taxon>
        <taxon>Cladocera</taxon>
        <taxon>Anomopoda</taxon>
        <taxon>Daphniidae</taxon>
        <taxon>Daphnia</taxon>
    </lineage>
</organism>